<dbReference type="GO" id="GO:0033554">
    <property type="term" value="P:cellular response to stress"/>
    <property type="evidence" value="ECO:0007669"/>
    <property type="project" value="TreeGrafter"/>
</dbReference>
<keyword evidence="7" id="KW-0049">Antioxidant</keyword>
<evidence type="ECO:0000259" key="9">
    <source>
        <dbReference type="PROSITE" id="PS51352"/>
    </source>
</evidence>
<evidence type="ECO:0000256" key="1">
    <source>
        <dbReference type="ARBA" id="ARBA00004496"/>
    </source>
</evidence>
<keyword evidence="5" id="KW-1015">Disulfide bond</keyword>
<dbReference type="HOGENOM" id="CLU_042529_21_1_1"/>
<dbReference type="InterPro" id="IPR019479">
    <property type="entry name" value="Peroxiredoxin_C"/>
</dbReference>
<reference evidence="10 11" key="1">
    <citation type="submission" date="2014-04" db="EMBL/GenBank/DDBJ databases">
        <title>A new species of microsporidia sheds light on the evolution of extreme parasitism.</title>
        <authorList>
            <person name="Haag K.L."/>
            <person name="James T.Y."/>
            <person name="Larsson R."/>
            <person name="Schaer T.M."/>
            <person name="Refardt D."/>
            <person name="Pombert J.-F."/>
            <person name="Ebert D."/>
        </authorList>
    </citation>
    <scope>NUCLEOTIDE SEQUENCE [LARGE SCALE GENOMIC DNA]</scope>
    <source>
        <strain evidence="10 11">UGP3</strain>
        <tissue evidence="10">Spores</tissue>
    </source>
</reference>
<dbReference type="EMBL" id="JMKJ01000022">
    <property type="protein sequence ID" value="KGG52971.1"/>
    <property type="molecule type" value="Genomic_DNA"/>
</dbReference>
<dbReference type="FunFam" id="3.40.30.10:FF:000002">
    <property type="entry name" value="Alkyl hydroperoxide reductase C"/>
    <property type="match status" value="1"/>
</dbReference>
<dbReference type="InterPro" id="IPR000866">
    <property type="entry name" value="AhpC/TSA"/>
</dbReference>
<dbReference type="GO" id="GO:0006979">
    <property type="term" value="P:response to oxidative stress"/>
    <property type="evidence" value="ECO:0007669"/>
    <property type="project" value="TreeGrafter"/>
</dbReference>
<evidence type="ECO:0000256" key="4">
    <source>
        <dbReference type="ARBA" id="ARBA00023002"/>
    </source>
</evidence>
<gene>
    <name evidence="10" type="ORF">DI09_11p160</name>
</gene>
<keyword evidence="7" id="KW-0575">Peroxidase</keyword>
<name>A0A098VZ19_9MICR</name>
<dbReference type="PANTHER" id="PTHR10681">
    <property type="entry name" value="THIOREDOXIN PEROXIDASE"/>
    <property type="match status" value="1"/>
</dbReference>
<dbReference type="AlphaFoldDB" id="A0A098VZ19"/>
<organism evidence="10 11">
    <name type="scientific">Mitosporidium daphniae</name>
    <dbReference type="NCBI Taxonomy" id="1485682"/>
    <lineage>
        <taxon>Eukaryota</taxon>
        <taxon>Fungi</taxon>
        <taxon>Fungi incertae sedis</taxon>
        <taxon>Microsporidia</taxon>
        <taxon>Mitosporidium</taxon>
    </lineage>
</organism>
<feature type="domain" description="Thioredoxin" evidence="9">
    <location>
        <begin position="31"/>
        <end position="189"/>
    </location>
</feature>
<dbReference type="PROSITE" id="PS51352">
    <property type="entry name" value="THIOREDOXIN_2"/>
    <property type="match status" value="1"/>
</dbReference>
<dbReference type="Pfam" id="PF10417">
    <property type="entry name" value="1-cysPrx_C"/>
    <property type="match status" value="1"/>
</dbReference>
<accession>A0A098VZ19</accession>
<evidence type="ECO:0000313" key="11">
    <source>
        <dbReference type="Proteomes" id="UP000029725"/>
    </source>
</evidence>
<dbReference type="GO" id="GO:0008379">
    <property type="term" value="F:thioredoxin peroxidase activity"/>
    <property type="evidence" value="ECO:0007669"/>
    <property type="project" value="TreeGrafter"/>
</dbReference>
<dbReference type="InterPro" id="IPR013766">
    <property type="entry name" value="Thioredoxin_domain"/>
</dbReference>
<dbReference type="Gene3D" id="3.40.30.10">
    <property type="entry name" value="Glutaredoxin"/>
    <property type="match status" value="1"/>
</dbReference>
<dbReference type="SUPFAM" id="SSF52833">
    <property type="entry name" value="Thioredoxin-like"/>
    <property type="match status" value="1"/>
</dbReference>
<evidence type="ECO:0000256" key="8">
    <source>
        <dbReference type="PIRSR" id="PIRSR000239-1"/>
    </source>
</evidence>
<feature type="active site" description="Cysteine sulfenic acid (-SOH) intermediate; for peroxidase activity" evidence="8">
    <location>
        <position position="77"/>
    </location>
</feature>
<comment type="similarity">
    <text evidence="2">Belongs to the peroxiredoxin family. AhpC/Prx1 subfamily.</text>
</comment>
<evidence type="ECO:0000256" key="2">
    <source>
        <dbReference type="ARBA" id="ARBA00009796"/>
    </source>
</evidence>
<evidence type="ECO:0000256" key="3">
    <source>
        <dbReference type="ARBA" id="ARBA00022490"/>
    </source>
</evidence>
<dbReference type="CDD" id="cd03015">
    <property type="entry name" value="PRX_Typ2cys"/>
    <property type="match status" value="1"/>
</dbReference>
<dbReference type="GeneID" id="25258124"/>
<dbReference type="Pfam" id="PF00578">
    <property type="entry name" value="AhpC-TSA"/>
    <property type="match status" value="1"/>
</dbReference>
<comment type="subcellular location">
    <subcellularLocation>
        <location evidence="1">Cytoplasm</location>
    </subcellularLocation>
</comment>
<dbReference type="Proteomes" id="UP000029725">
    <property type="component" value="Unassembled WGS sequence"/>
</dbReference>
<keyword evidence="6 7" id="KW-0676">Redox-active center</keyword>
<comment type="function">
    <text evidence="7">Thiol-specific peroxidase that catalyzes the reduction of hydrogen peroxide and organic hydroperoxides to water and alcohols, respectively.</text>
</comment>
<dbReference type="GO" id="GO:0045454">
    <property type="term" value="P:cell redox homeostasis"/>
    <property type="evidence" value="ECO:0007669"/>
    <property type="project" value="TreeGrafter"/>
</dbReference>
<protein>
    <submittedName>
        <fullName evidence="10">Peroxiredoxin 2</fullName>
    </submittedName>
</protein>
<keyword evidence="11" id="KW-1185">Reference proteome</keyword>
<dbReference type="OrthoDB" id="185659at2759"/>
<dbReference type="InterPro" id="IPR024706">
    <property type="entry name" value="Peroxiredoxin_AhpC-typ"/>
</dbReference>
<dbReference type="InterPro" id="IPR036249">
    <property type="entry name" value="Thioredoxin-like_sf"/>
</dbReference>
<comment type="caution">
    <text evidence="10">The sequence shown here is derived from an EMBL/GenBank/DDBJ whole genome shotgun (WGS) entry which is preliminary data.</text>
</comment>
<dbReference type="VEuPathDB" id="MicrosporidiaDB:DI09_11p160"/>
<evidence type="ECO:0000313" key="10">
    <source>
        <dbReference type="EMBL" id="KGG52971.1"/>
    </source>
</evidence>
<keyword evidence="3" id="KW-0963">Cytoplasm</keyword>
<evidence type="ECO:0000256" key="7">
    <source>
        <dbReference type="PIRNR" id="PIRNR000239"/>
    </source>
</evidence>
<dbReference type="PANTHER" id="PTHR10681:SF128">
    <property type="entry name" value="THIOREDOXIN-DEPENDENT PEROXIDE REDUCTASE, MITOCHONDRIAL"/>
    <property type="match status" value="1"/>
</dbReference>
<dbReference type="GO" id="GO:0005829">
    <property type="term" value="C:cytosol"/>
    <property type="evidence" value="ECO:0007669"/>
    <property type="project" value="TreeGrafter"/>
</dbReference>
<dbReference type="PIRSF" id="PIRSF000239">
    <property type="entry name" value="AHPC"/>
    <property type="match status" value="1"/>
</dbReference>
<dbReference type="RefSeq" id="XP_013239398.1">
    <property type="nucleotide sequence ID" value="XM_013383944.1"/>
</dbReference>
<dbReference type="InterPro" id="IPR050217">
    <property type="entry name" value="Peroxiredoxin"/>
</dbReference>
<evidence type="ECO:0000256" key="5">
    <source>
        <dbReference type="ARBA" id="ARBA00023157"/>
    </source>
</evidence>
<proteinExistence type="inferred from homology"/>
<keyword evidence="4 7" id="KW-0560">Oxidoreductase</keyword>
<dbReference type="GO" id="GO:0042744">
    <property type="term" value="P:hydrogen peroxide catabolic process"/>
    <property type="evidence" value="ECO:0007669"/>
    <property type="project" value="TreeGrafter"/>
</dbReference>
<evidence type="ECO:0000256" key="6">
    <source>
        <dbReference type="ARBA" id="ARBA00023284"/>
    </source>
</evidence>
<sequence length="229" mass="25071">MQSSLANLCFHVNNQLIRRKINCIGSSLFSSLVRKRAPEFSNKKAVVDGQISSISSTDLAGSYWVMLFYPLDFTFVCPTELTAFNDRISEFEALGVKVLAASVDSEYSHLAWTKLPRKEGGLGPMRIPLLADVDKTLSSSFGVLLDSGVALRGLFIVDKQGIVRQSTINDLPIGRSVDEAIRLIQAVQFTDANGEGKNLRLGFCPANWKPGNPSIIPTPQGSVKYFEAK</sequence>